<dbReference type="Proteomes" id="UP000712281">
    <property type="component" value="Unassembled WGS sequence"/>
</dbReference>
<sequence>MVGGPVMVPCSCVDEDRSPAGRPAKACASRRSGLVSTTASRAGLYCQDPHQTNTKVGQD</sequence>
<feature type="region of interest" description="Disordered" evidence="1">
    <location>
        <begin position="14"/>
        <end position="59"/>
    </location>
</feature>
<gene>
    <name evidence="2" type="ORF">F2Q68_00026677</name>
</gene>
<accession>A0A8S9IHY6</accession>
<dbReference type="AlphaFoldDB" id="A0A8S9IHY6"/>
<evidence type="ECO:0000256" key="1">
    <source>
        <dbReference type="SAM" id="MobiDB-lite"/>
    </source>
</evidence>
<comment type="caution">
    <text evidence="2">The sequence shown here is derived from an EMBL/GenBank/DDBJ whole genome shotgun (WGS) entry which is preliminary data.</text>
</comment>
<proteinExistence type="predicted"/>
<name>A0A8S9IHY6_BRACR</name>
<feature type="compositionally biased region" description="Polar residues" evidence="1">
    <location>
        <begin position="49"/>
        <end position="59"/>
    </location>
</feature>
<evidence type="ECO:0000313" key="3">
    <source>
        <dbReference type="Proteomes" id="UP000712281"/>
    </source>
</evidence>
<dbReference type="EMBL" id="QGKW02001911">
    <property type="protein sequence ID" value="KAF2569354.1"/>
    <property type="molecule type" value="Genomic_DNA"/>
</dbReference>
<protein>
    <submittedName>
        <fullName evidence="2">Uncharacterized protein</fullName>
    </submittedName>
</protein>
<reference evidence="2" key="1">
    <citation type="submission" date="2019-12" db="EMBL/GenBank/DDBJ databases">
        <title>Genome sequencing and annotation of Brassica cretica.</title>
        <authorList>
            <person name="Studholme D.J."/>
            <person name="Sarris P.F."/>
        </authorList>
    </citation>
    <scope>NUCLEOTIDE SEQUENCE</scope>
    <source>
        <strain evidence="2">PFS-001/15</strain>
        <tissue evidence="2">Leaf</tissue>
    </source>
</reference>
<organism evidence="2 3">
    <name type="scientific">Brassica cretica</name>
    <name type="common">Mustard</name>
    <dbReference type="NCBI Taxonomy" id="69181"/>
    <lineage>
        <taxon>Eukaryota</taxon>
        <taxon>Viridiplantae</taxon>
        <taxon>Streptophyta</taxon>
        <taxon>Embryophyta</taxon>
        <taxon>Tracheophyta</taxon>
        <taxon>Spermatophyta</taxon>
        <taxon>Magnoliopsida</taxon>
        <taxon>eudicotyledons</taxon>
        <taxon>Gunneridae</taxon>
        <taxon>Pentapetalae</taxon>
        <taxon>rosids</taxon>
        <taxon>malvids</taxon>
        <taxon>Brassicales</taxon>
        <taxon>Brassicaceae</taxon>
        <taxon>Brassiceae</taxon>
        <taxon>Brassica</taxon>
    </lineage>
</organism>
<evidence type="ECO:0000313" key="2">
    <source>
        <dbReference type="EMBL" id="KAF2569354.1"/>
    </source>
</evidence>